<dbReference type="InterPro" id="IPR005119">
    <property type="entry name" value="LysR_subst-bd"/>
</dbReference>
<dbReference type="InterPro" id="IPR058163">
    <property type="entry name" value="LysR-type_TF_proteobact-type"/>
</dbReference>
<dbReference type="GO" id="GO:0003700">
    <property type="term" value="F:DNA-binding transcription factor activity"/>
    <property type="evidence" value="ECO:0007669"/>
    <property type="project" value="InterPro"/>
</dbReference>
<comment type="similarity">
    <text evidence="1">Belongs to the LysR transcriptional regulatory family.</text>
</comment>
<dbReference type="SUPFAM" id="SSF46785">
    <property type="entry name" value="Winged helix' DNA-binding domain"/>
    <property type="match status" value="1"/>
</dbReference>
<dbReference type="Proteomes" id="UP000319502">
    <property type="component" value="Unassembled WGS sequence"/>
</dbReference>
<evidence type="ECO:0000256" key="1">
    <source>
        <dbReference type="ARBA" id="ARBA00009437"/>
    </source>
</evidence>
<dbReference type="PRINTS" id="PR00039">
    <property type="entry name" value="HTHLYSR"/>
</dbReference>
<evidence type="ECO:0000256" key="3">
    <source>
        <dbReference type="ARBA" id="ARBA00023125"/>
    </source>
</evidence>
<dbReference type="PANTHER" id="PTHR30537:SF79">
    <property type="entry name" value="TRANSCRIPTIONAL REGULATOR-RELATED"/>
    <property type="match status" value="1"/>
</dbReference>
<accession>A0A557R2U7</accession>
<keyword evidence="2" id="KW-0805">Transcription regulation</keyword>
<dbReference type="FunFam" id="1.10.10.10:FF:000038">
    <property type="entry name" value="Glycine cleavage system transcriptional activator"/>
    <property type="match status" value="1"/>
</dbReference>
<dbReference type="PANTHER" id="PTHR30537">
    <property type="entry name" value="HTH-TYPE TRANSCRIPTIONAL REGULATOR"/>
    <property type="match status" value="1"/>
</dbReference>
<gene>
    <name evidence="6" type="primary">gcvA</name>
    <name evidence="6" type="ORF">FHP91_01765</name>
</gene>
<keyword evidence="4" id="KW-0804">Transcription</keyword>
<dbReference type="OrthoDB" id="9178397at2"/>
<evidence type="ECO:0000313" key="7">
    <source>
        <dbReference type="Proteomes" id="UP000319502"/>
    </source>
</evidence>
<proteinExistence type="inferred from homology"/>
<evidence type="ECO:0000256" key="4">
    <source>
        <dbReference type="ARBA" id="ARBA00023163"/>
    </source>
</evidence>
<name>A0A557R2U7_9RHOO</name>
<dbReference type="AlphaFoldDB" id="A0A557R2U7"/>
<dbReference type="Pfam" id="PF03466">
    <property type="entry name" value="LysR_substrate"/>
    <property type="match status" value="1"/>
</dbReference>
<comment type="caution">
    <text evidence="6">The sequence shown here is derived from an EMBL/GenBank/DDBJ whole genome shotgun (WGS) entry which is preliminary data.</text>
</comment>
<dbReference type="GO" id="GO:0006351">
    <property type="term" value="P:DNA-templated transcription"/>
    <property type="evidence" value="ECO:0007669"/>
    <property type="project" value="TreeGrafter"/>
</dbReference>
<evidence type="ECO:0000313" key="6">
    <source>
        <dbReference type="EMBL" id="TVO59464.1"/>
    </source>
</evidence>
<keyword evidence="3" id="KW-0238">DNA-binding</keyword>
<protein>
    <submittedName>
        <fullName evidence="6">Transcriptional regulator GcvA</fullName>
    </submittedName>
</protein>
<dbReference type="InterPro" id="IPR000847">
    <property type="entry name" value="LysR_HTH_N"/>
</dbReference>
<dbReference type="Gene3D" id="3.40.190.10">
    <property type="entry name" value="Periplasmic binding protein-like II"/>
    <property type="match status" value="2"/>
</dbReference>
<keyword evidence="7" id="KW-1185">Reference proteome</keyword>
<dbReference type="EMBL" id="VMNK01000002">
    <property type="protein sequence ID" value="TVO59464.1"/>
    <property type="molecule type" value="Genomic_DNA"/>
</dbReference>
<dbReference type="InterPro" id="IPR036388">
    <property type="entry name" value="WH-like_DNA-bd_sf"/>
</dbReference>
<evidence type="ECO:0000256" key="2">
    <source>
        <dbReference type="ARBA" id="ARBA00023015"/>
    </source>
</evidence>
<dbReference type="SUPFAM" id="SSF53850">
    <property type="entry name" value="Periplasmic binding protein-like II"/>
    <property type="match status" value="1"/>
</dbReference>
<sequence length="328" mass="35728">MEAPGKLPPLPALRTFEAAARHLSFTRAAEELHVTHSAVSHQIRALEAWLAFPLFSRQGRAVVLTRAGEELLAVSNEALRQVSDTVSVLRRRINVNRLSISVMPSFAGRWLAPRIAGFIEANPGCEVNVVSTTERSDFVRDGVDVAIRWGFGGYTGVRSELLMADVLFPVVGRRFADHLPRTPAELAGLPLLRSDGEDWVPWFRAVGLDWPEPSAGLMHNDSGLVVQAAIEGQGVALARGSLAALALRNGQLTRLFDVEVPVMYREGQDVSAEHGFDADGQPRRWAYWLVLPQRGGETPLRQAFVDWLRAEMVADAAAGFGPACAAPA</sequence>
<reference evidence="6 7" key="1">
    <citation type="submission" date="2019-07" db="EMBL/GenBank/DDBJ databases">
        <title>The pathways for chlorine oxyanion respiration interact through the shared metabolite chlorate.</title>
        <authorList>
            <person name="Barnum T.P."/>
            <person name="Cheng Y."/>
            <person name="Hill K.A."/>
            <person name="Lucas L.N."/>
            <person name="Carlson H.K."/>
            <person name="Coates J.D."/>
        </authorList>
    </citation>
    <scope>NUCLEOTIDE SEQUENCE [LARGE SCALE GENOMIC DNA]</scope>
    <source>
        <strain evidence="6 7">SFB-3</strain>
    </source>
</reference>
<dbReference type="GO" id="GO:0043565">
    <property type="term" value="F:sequence-specific DNA binding"/>
    <property type="evidence" value="ECO:0007669"/>
    <property type="project" value="TreeGrafter"/>
</dbReference>
<dbReference type="PROSITE" id="PS50931">
    <property type="entry name" value="HTH_LYSR"/>
    <property type="match status" value="1"/>
</dbReference>
<dbReference type="NCBIfam" id="NF008352">
    <property type="entry name" value="PRK11139.1"/>
    <property type="match status" value="1"/>
</dbReference>
<feature type="domain" description="HTH lysR-type" evidence="5">
    <location>
        <begin position="8"/>
        <end position="65"/>
    </location>
</feature>
<dbReference type="Pfam" id="PF00126">
    <property type="entry name" value="HTH_1"/>
    <property type="match status" value="1"/>
</dbReference>
<evidence type="ECO:0000259" key="5">
    <source>
        <dbReference type="PROSITE" id="PS50931"/>
    </source>
</evidence>
<organism evidence="6 7">
    <name type="scientific">Denitromonas halophila</name>
    <dbReference type="NCBI Taxonomy" id="1629404"/>
    <lineage>
        <taxon>Bacteria</taxon>
        <taxon>Pseudomonadati</taxon>
        <taxon>Pseudomonadota</taxon>
        <taxon>Betaproteobacteria</taxon>
        <taxon>Rhodocyclales</taxon>
        <taxon>Zoogloeaceae</taxon>
        <taxon>Denitromonas</taxon>
    </lineage>
</organism>
<dbReference type="CDD" id="cd08432">
    <property type="entry name" value="PBP2_GcdR_TrpI_HvrB_AmpR_like"/>
    <property type="match status" value="1"/>
</dbReference>
<dbReference type="Gene3D" id="1.10.10.10">
    <property type="entry name" value="Winged helix-like DNA-binding domain superfamily/Winged helix DNA-binding domain"/>
    <property type="match status" value="1"/>
</dbReference>
<dbReference type="InterPro" id="IPR036390">
    <property type="entry name" value="WH_DNA-bd_sf"/>
</dbReference>